<protein>
    <submittedName>
        <fullName evidence="1">Uncharacterized protein</fullName>
    </submittedName>
</protein>
<sequence>MAELTEITKVCRKSQSISLQHAAVDYKALGGPLPLNPFYFPMNLAHPQEEHIYSHAKQKKNKVCQLTQSVAPSRRPRNDG</sequence>
<name>A0AAV6YII7_ENGPU</name>
<dbReference type="EMBL" id="WNYA01038482">
    <property type="protein sequence ID" value="KAG8536776.1"/>
    <property type="molecule type" value="Genomic_DNA"/>
</dbReference>
<reference evidence="1" key="1">
    <citation type="thesis" date="2020" institute="ProQuest LLC" country="789 East Eisenhower Parkway, Ann Arbor, MI, USA">
        <title>Comparative Genomics and Chromosome Evolution.</title>
        <authorList>
            <person name="Mudd A.B."/>
        </authorList>
    </citation>
    <scope>NUCLEOTIDE SEQUENCE</scope>
    <source>
        <strain evidence="1">237g6f4</strain>
        <tissue evidence="1">Blood</tissue>
    </source>
</reference>
<organism evidence="1 2">
    <name type="scientific">Engystomops pustulosus</name>
    <name type="common">Tungara frog</name>
    <name type="synonym">Physalaemus pustulosus</name>
    <dbReference type="NCBI Taxonomy" id="76066"/>
    <lineage>
        <taxon>Eukaryota</taxon>
        <taxon>Metazoa</taxon>
        <taxon>Chordata</taxon>
        <taxon>Craniata</taxon>
        <taxon>Vertebrata</taxon>
        <taxon>Euteleostomi</taxon>
        <taxon>Amphibia</taxon>
        <taxon>Batrachia</taxon>
        <taxon>Anura</taxon>
        <taxon>Neobatrachia</taxon>
        <taxon>Hyloidea</taxon>
        <taxon>Leptodactylidae</taxon>
        <taxon>Leiuperinae</taxon>
        <taxon>Engystomops</taxon>
    </lineage>
</organism>
<comment type="caution">
    <text evidence="1">The sequence shown here is derived from an EMBL/GenBank/DDBJ whole genome shotgun (WGS) entry which is preliminary data.</text>
</comment>
<evidence type="ECO:0000313" key="1">
    <source>
        <dbReference type="EMBL" id="KAG8536776.1"/>
    </source>
</evidence>
<dbReference type="Proteomes" id="UP000824782">
    <property type="component" value="Unassembled WGS sequence"/>
</dbReference>
<dbReference type="AlphaFoldDB" id="A0AAV6YII7"/>
<accession>A0AAV6YII7</accession>
<proteinExistence type="predicted"/>
<gene>
    <name evidence="1" type="ORF">GDO81_025703</name>
</gene>
<evidence type="ECO:0000313" key="2">
    <source>
        <dbReference type="Proteomes" id="UP000824782"/>
    </source>
</evidence>
<keyword evidence="2" id="KW-1185">Reference proteome</keyword>